<evidence type="ECO:0000313" key="2">
    <source>
        <dbReference type="EMBL" id="GAA0813307.1"/>
    </source>
</evidence>
<feature type="transmembrane region" description="Helical" evidence="1">
    <location>
        <begin position="113"/>
        <end position="133"/>
    </location>
</feature>
<keyword evidence="1" id="KW-1133">Transmembrane helix</keyword>
<evidence type="ECO:0000313" key="3">
    <source>
        <dbReference type="Proteomes" id="UP001500021"/>
    </source>
</evidence>
<gene>
    <name evidence="2" type="ORF">GCM10009111_08480</name>
</gene>
<keyword evidence="1" id="KW-0472">Membrane</keyword>
<reference evidence="3" key="1">
    <citation type="journal article" date="2019" name="Int. J. Syst. Evol. Microbiol.">
        <title>The Global Catalogue of Microorganisms (GCM) 10K type strain sequencing project: providing services to taxonomists for standard genome sequencing and annotation.</title>
        <authorList>
            <consortium name="The Broad Institute Genomics Platform"/>
            <consortium name="The Broad Institute Genome Sequencing Center for Infectious Disease"/>
            <person name="Wu L."/>
            <person name="Ma J."/>
        </authorList>
    </citation>
    <scope>NUCLEOTIDE SEQUENCE [LARGE SCALE GENOMIC DNA]</scope>
    <source>
        <strain evidence="3">JCM 15608</strain>
    </source>
</reference>
<organism evidence="2 3">
    <name type="scientific">Colwellia asteriadis</name>
    <dbReference type="NCBI Taxonomy" id="517723"/>
    <lineage>
        <taxon>Bacteria</taxon>
        <taxon>Pseudomonadati</taxon>
        <taxon>Pseudomonadota</taxon>
        <taxon>Gammaproteobacteria</taxon>
        <taxon>Alteromonadales</taxon>
        <taxon>Colwelliaceae</taxon>
        <taxon>Colwellia</taxon>
    </lineage>
</organism>
<dbReference type="EMBL" id="BAAAFA010000002">
    <property type="protein sequence ID" value="GAA0813307.1"/>
    <property type="molecule type" value="Genomic_DNA"/>
</dbReference>
<dbReference type="RefSeq" id="WP_343815357.1">
    <property type="nucleotide sequence ID" value="NZ_BAAAFA010000002.1"/>
</dbReference>
<sequence>MKIYWWGMYWRYLASIAVMLLLVALIDAQLDLVSLVGVEFLPIAFWGFMAVFFIFTGIFQRNGFLYFFWGYKLALNNKVWLQFNAMLVFLFVALAVAGYIINEIASANNLLYYKLYGQMTLLIFYPLFVARFVTKGLKQ</sequence>
<accession>A0ABP3WDE1</accession>
<proteinExistence type="predicted"/>
<feature type="transmembrane region" description="Helical" evidence="1">
    <location>
        <begin position="81"/>
        <end position="101"/>
    </location>
</feature>
<keyword evidence="3" id="KW-1185">Reference proteome</keyword>
<protein>
    <submittedName>
        <fullName evidence="2">Uncharacterized protein</fullName>
    </submittedName>
</protein>
<dbReference type="Proteomes" id="UP001500021">
    <property type="component" value="Unassembled WGS sequence"/>
</dbReference>
<feature type="transmembrane region" description="Helical" evidence="1">
    <location>
        <begin position="44"/>
        <end position="69"/>
    </location>
</feature>
<comment type="caution">
    <text evidence="2">The sequence shown here is derived from an EMBL/GenBank/DDBJ whole genome shotgun (WGS) entry which is preliminary data.</text>
</comment>
<evidence type="ECO:0000256" key="1">
    <source>
        <dbReference type="SAM" id="Phobius"/>
    </source>
</evidence>
<name>A0ABP3WDE1_9GAMM</name>
<keyword evidence="1" id="KW-0812">Transmembrane</keyword>